<dbReference type="InterPro" id="IPR036770">
    <property type="entry name" value="Ankyrin_rpt-contain_sf"/>
</dbReference>
<evidence type="ECO:0000313" key="6">
    <source>
        <dbReference type="Proteomes" id="UP001497525"/>
    </source>
</evidence>
<evidence type="ECO:0000256" key="2">
    <source>
        <dbReference type="ARBA" id="ARBA00023043"/>
    </source>
</evidence>
<keyword evidence="2 3" id="KW-0040">ANK repeat</keyword>
<keyword evidence="1" id="KW-0677">Repeat</keyword>
<feature type="repeat" description="ANK" evidence="3">
    <location>
        <begin position="53"/>
        <end position="85"/>
    </location>
</feature>
<dbReference type="InterPro" id="IPR002110">
    <property type="entry name" value="Ankyrin_rpt"/>
</dbReference>
<name>A0AAV2TRL7_CALDB</name>
<dbReference type="EMBL" id="CAXLJL010000512">
    <property type="protein sequence ID" value="CAL5138641.1"/>
    <property type="molecule type" value="Genomic_DNA"/>
</dbReference>
<evidence type="ECO:0000256" key="3">
    <source>
        <dbReference type="PROSITE-ProRule" id="PRU00023"/>
    </source>
</evidence>
<protein>
    <recommendedName>
        <fullName evidence="7">Ankyrin repeat domain-containing protein</fullName>
    </recommendedName>
</protein>
<dbReference type="SMART" id="SM00248">
    <property type="entry name" value="ANK"/>
    <property type="match status" value="3"/>
</dbReference>
<dbReference type="PANTHER" id="PTHR24201">
    <property type="entry name" value="ANK_REP_REGION DOMAIN-CONTAINING PROTEIN"/>
    <property type="match status" value="1"/>
</dbReference>
<dbReference type="PROSITE" id="PS50088">
    <property type="entry name" value="ANK_REPEAT"/>
    <property type="match status" value="2"/>
</dbReference>
<evidence type="ECO:0000256" key="4">
    <source>
        <dbReference type="SAM" id="MobiDB-lite"/>
    </source>
</evidence>
<dbReference type="PROSITE" id="PS50297">
    <property type="entry name" value="ANK_REP_REGION"/>
    <property type="match status" value="2"/>
</dbReference>
<reference evidence="5" key="1">
    <citation type="submission" date="2024-06" db="EMBL/GenBank/DDBJ databases">
        <authorList>
            <person name="Liu X."/>
            <person name="Lenzi L."/>
            <person name="Haldenby T S."/>
            <person name="Uol C."/>
        </authorList>
    </citation>
    <scope>NUCLEOTIDE SEQUENCE</scope>
</reference>
<gene>
    <name evidence="5" type="ORF">CDAUBV1_LOCUS13461</name>
</gene>
<dbReference type="Proteomes" id="UP001497525">
    <property type="component" value="Unassembled WGS sequence"/>
</dbReference>
<evidence type="ECO:0008006" key="7">
    <source>
        <dbReference type="Google" id="ProtNLM"/>
    </source>
</evidence>
<dbReference type="PANTHER" id="PTHR24201:SF15">
    <property type="entry name" value="ANKYRIN REPEAT DOMAIN-CONTAINING PROTEIN 66"/>
    <property type="match status" value="1"/>
</dbReference>
<feature type="region of interest" description="Disordered" evidence="4">
    <location>
        <begin position="147"/>
        <end position="174"/>
    </location>
</feature>
<evidence type="ECO:0000313" key="5">
    <source>
        <dbReference type="EMBL" id="CAL5138641.1"/>
    </source>
</evidence>
<organism evidence="5 6">
    <name type="scientific">Calicophoron daubneyi</name>
    <name type="common">Rumen fluke</name>
    <name type="synonym">Paramphistomum daubneyi</name>
    <dbReference type="NCBI Taxonomy" id="300641"/>
    <lineage>
        <taxon>Eukaryota</taxon>
        <taxon>Metazoa</taxon>
        <taxon>Spiralia</taxon>
        <taxon>Lophotrochozoa</taxon>
        <taxon>Platyhelminthes</taxon>
        <taxon>Trematoda</taxon>
        <taxon>Digenea</taxon>
        <taxon>Plagiorchiida</taxon>
        <taxon>Pronocephalata</taxon>
        <taxon>Paramphistomoidea</taxon>
        <taxon>Paramphistomidae</taxon>
        <taxon>Calicophoron</taxon>
    </lineage>
</organism>
<sequence length="174" mass="18683">MRDLGTTVESIFEGAETAKIGLLIYLAAANGDKEKLERLLRKQRVINYVEELTGMMAAHAAAAWGNPNCLEVLLANGANMNQADATRCTPLHHAARNGHLATCNWLIQHGGNAVQRSLFGQVPADMALANSFPELADILRREGIRQVKEQTQQPAPGSGYAAVPAEASVQPSNN</sequence>
<comment type="caution">
    <text evidence="5">The sequence shown here is derived from an EMBL/GenBank/DDBJ whole genome shotgun (WGS) entry which is preliminary data.</text>
</comment>
<dbReference type="Gene3D" id="1.25.40.20">
    <property type="entry name" value="Ankyrin repeat-containing domain"/>
    <property type="match status" value="1"/>
</dbReference>
<dbReference type="InterPro" id="IPR050776">
    <property type="entry name" value="Ank_Repeat/CDKN_Inhibitor"/>
</dbReference>
<feature type="repeat" description="ANK" evidence="3">
    <location>
        <begin position="86"/>
        <end position="118"/>
    </location>
</feature>
<dbReference type="AlphaFoldDB" id="A0AAV2TRL7"/>
<proteinExistence type="predicted"/>
<dbReference type="SUPFAM" id="SSF48403">
    <property type="entry name" value="Ankyrin repeat"/>
    <property type="match status" value="1"/>
</dbReference>
<accession>A0AAV2TRL7</accession>
<dbReference type="Pfam" id="PF12796">
    <property type="entry name" value="Ank_2"/>
    <property type="match status" value="1"/>
</dbReference>
<evidence type="ECO:0000256" key="1">
    <source>
        <dbReference type="ARBA" id="ARBA00022737"/>
    </source>
</evidence>